<dbReference type="PANTHER" id="PTHR47613">
    <property type="entry name" value="SPERM ACROSOME MEMBRANE-ASSOCIATED PROTEIN 4"/>
    <property type="match status" value="1"/>
</dbReference>
<evidence type="ECO:0000256" key="3">
    <source>
        <dbReference type="ARBA" id="ARBA00022622"/>
    </source>
</evidence>
<dbReference type="Gene3D" id="2.10.60.10">
    <property type="entry name" value="CD59"/>
    <property type="match status" value="1"/>
</dbReference>
<evidence type="ECO:0000313" key="11">
    <source>
        <dbReference type="Ensembl" id="ENSMAMP00000034598.2"/>
    </source>
</evidence>
<evidence type="ECO:0000256" key="1">
    <source>
        <dbReference type="ARBA" id="ARBA00004609"/>
    </source>
</evidence>
<evidence type="ECO:0000256" key="6">
    <source>
        <dbReference type="ARBA" id="ARBA00023157"/>
    </source>
</evidence>
<evidence type="ECO:0000256" key="9">
    <source>
        <dbReference type="ARBA" id="ARBA00029446"/>
    </source>
</evidence>
<dbReference type="GO" id="GO:0098552">
    <property type="term" value="C:side of membrane"/>
    <property type="evidence" value="ECO:0007669"/>
    <property type="project" value="UniProtKB-KW"/>
</dbReference>
<dbReference type="CDD" id="cd23597">
    <property type="entry name" value="TFP_LU_ECD_Bncr"/>
    <property type="match status" value="1"/>
</dbReference>
<evidence type="ECO:0000259" key="10">
    <source>
        <dbReference type="Pfam" id="PF00021"/>
    </source>
</evidence>
<evidence type="ECO:0000256" key="2">
    <source>
        <dbReference type="ARBA" id="ARBA00022475"/>
    </source>
</evidence>
<organism evidence="11 12">
    <name type="scientific">Mastacembelus armatus</name>
    <name type="common">zig-zag eel</name>
    <dbReference type="NCBI Taxonomy" id="205130"/>
    <lineage>
        <taxon>Eukaryota</taxon>
        <taxon>Metazoa</taxon>
        <taxon>Chordata</taxon>
        <taxon>Craniata</taxon>
        <taxon>Vertebrata</taxon>
        <taxon>Euteleostomi</taxon>
        <taxon>Actinopterygii</taxon>
        <taxon>Neopterygii</taxon>
        <taxon>Teleostei</taxon>
        <taxon>Neoteleostei</taxon>
        <taxon>Acanthomorphata</taxon>
        <taxon>Anabantaria</taxon>
        <taxon>Synbranchiformes</taxon>
        <taxon>Mastacembelidae</taxon>
        <taxon>Mastacembelus</taxon>
    </lineage>
</organism>
<dbReference type="Pfam" id="PF00021">
    <property type="entry name" value="UPAR_LY6"/>
    <property type="match status" value="1"/>
</dbReference>
<dbReference type="GO" id="GO:0035036">
    <property type="term" value="P:sperm-egg recognition"/>
    <property type="evidence" value="ECO:0007669"/>
    <property type="project" value="TreeGrafter"/>
</dbReference>
<dbReference type="InterPro" id="IPR046354">
    <property type="entry name" value="SPACA4/Bouncer"/>
</dbReference>
<comment type="subcellular location">
    <subcellularLocation>
        <location evidence="1">Cell membrane</location>
        <topology evidence="1">Lipid-anchor</topology>
        <topology evidence="1">GPI-anchor</topology>
    </subcellularLocation>
</comment>
<dbReference type="InterPro" id="IPR045860">
    <property type="entry name" value="Snake_toxin-like_sf"/>
</dbReference>
<protein>
    <recommendedName>
        <fullName evidence="10">UPAR/Ly6 domain-containing protein</fullName>
    </recommendedName>
</protein>
<keyword evidence="2" id="KW-1003">Cell membrane</keyword>
<reference evidence="11" key="2">
    <citation type="submission" date="2025-09" db="UniProtKB">
        <authorList>
            <consortium name="Ensembl"/>
        </authorList>
    </citation>
    <scope>IDENTIFICATION</scope>
</reference>
<name>A0A3Q3N3Q6_9TELE</name>
<dbReference type="PANTHER" id="PTHR47613:SF1">
    <property type="entry name" value="SPERM ACROSOME MEMBRANE-ASSOCIATED PROTEIN 4"/>
    <property type="match status" value="1"/>
</dbReference>
<comment type="similarity">
    <text evidence="9">Belongs to the SPACA4/bouncer family.</text>
</comment>
<dbReference type="GO" id="GO:0005886">
    <property type="term" value="C:plasma membrane"/>
    <property type="evidence" value="ECO:0007669"/>
    <property type="project" value="UniProtKB-SubCell"/>
</dbReference>
<feature type="domain" description="UPAR/Ly6" evidence="10">
    <location>
        <begin position="14"/>
        <end position="94"/>
    </location>
</feature>
<dbReference type="AlphaFoldDB" id="A0A3Q3N3Q6"/>
<evidence type="ECO:0000256" key="4">
    <source>
        <dbReference type="ARBA" id="ARBA00022729"/>
    </source>
</evidence>
<proteinExistence type="inferred from homology"/>
<dbReference type="SUPFAM" id="SSF57302">
    <property type="entry name" value="Snake toxin-like"/>
    <property type="match status" value="1"/>
</dbReference>
<dbReference type="GeneTree" id="ENSGT00940000176894"/>
<evidence type="ECO:0000313" key="12">
    <source>
        <dbReference type="Proteomes" id="UP000261640"/>
    </source>
</evidence>
<evidence type="ECO:0000256" key="7">
    <source>
        <dbReference type="ARBA" id="ARBA00023180"/>
    </source>
</evidence>
<keyword evidence="7" id="KW-0325">Glycoprotein</keyword>
<evidence type="ECO:0000256" key="8">
    <source>
        <dbReference type="ARBA" id="ARBA00023288"/>
    </source>
</evidence>
<sequence>MFSCWDHTALTLDSLLCYYCPMQHKDKSCPNITSQCLPSHRCSSSRGYYGSVHIVSAQGCVHRDLCGSHEIITYRKIKINVTHTCCCKDKCNHPLKSETNLKKLLGMITNKTNSPKLLF</sequence>
<keyword evidence="6" id="KW-1015">Disulfide bond</keyword>
<keyword evidence="12" id="KW-1185">Reference proteome</keyword>
<keyword evidence="8" id="KW-0449">Lipoprotein</keyword>
<dbReference type="InterPro" id="IPR016054">
    <property type="entry name" value="LY6_UPA_recep-like"/>
</dbReference>
<dbReference type="Ensembl" id="ENSMAMT00000035479.2">
    <property type="protein sequence ID" value="ENSMAMP00000034598.2"/>
    <property type="gene ID" value="ENSMAMG00000023236.2"/>
</dbReference>
<accession>A0A3Q3N3Q6</accession>
<reference evidence="11" key="1">
    <citation type="submission" date="2025-08" db="UniProtKB">
        <authorList>
            <consortium name="Ensembl"/>
        </authorList>
    </citation>
    <scope>IDENTIFICATION</scope>
</reference>
<evidence type="ECO:0000256" key="5">
    <source>
        <dbReference type="ARBA" id="ARBA00023136"/>
    </source>
</evidence>
<dbReference type="Proteomes" id="UP000261640">
    <property type="component" value="Unplaced"/>
</dbReference>
<keyword evidence="4" id="KW-0732">Signal</keyword>
<keyword evidence="3" id="KW-0336">GPI-anchor</keyword>
<dbReference type="InParanoid" id="A0A3Q3N3Q6"/>
<keyword evidence="5" id="KW-0472">Membrane</keyword>